<evidence type="ECO:0000313" key="2">
    <source>
        <dbReference type="Proteomes" id="UP000078492"/>
    </source>
</evidence>
<reference evidence="1 2" key="1">
    <citation type="submission" date="2015-09" db="EMBL/GenBank/DDBJ databases">
        <title>Trachymyrmex cornetzi WGS genome.</title>
        <authorList>
            <person name="Nygaard S."/>
            <person name="Hu H."/>
            <person name="Boomsma J."/>
            <person name="Zhang G."/>
        </authorList>
    </citation>
    <scope>NUCLEOTIDE SEQUENCE [LARGE SCALE GENOMIC DNA]</scope>
    <source>
        <strain evidence="1">Tcor2-1</strain>
        <tissue evidence="1">Whole body</tissue>
    </source>
</reference>
<sequence length="78" mass="9193">MEGLVVNVEKSTIFRFSRGGGRREKVSRRWEGKVIEEVKEHKYLGCVSKKWIKLFDSLVWTVMAYGAEVWGWKEWEGV</sequence>
<accession>A0A151J3W4</accession>
<dbReference type="AlphaFoldDB" id="A0A151J3W4"/>
<dbReference type="Proteomes" id="UP000078492">
    <property type="component" value="Unassembled WGS sequence"/>
</dbReference>
<proteinExistence type="predicted"/>
<gene>
    <name evidence="1" type="ORF">ALC57_10590</name>
</gene>
<keyword evidence="2" id="KW-1185">Reference proteome</keyword>
<evidence type="ECO:0000313" key="1">
    <source>
        <dbReference type="EMBL" id="KYN17135.1"/>
    </source>
</evidence>
<dbReference type="EMBL" id="KQ980239">
    <property type="protein sequence ID" value="KYN17135.1"/>
    <property type="molecule type" value="Genomic_DNA"/>
</dbReference>
<organism evidence="1 2">
    <name type="scientific">Trachymyrmex cornetzi</name>
    <dbReference type="NCBI Taxonomy" id="471704"/>
    <lineage>
        <taxon>Eukaryota</taxon>
        <taxon>Metazoa</taxon>
        <taxon>Ecdysozoa</taxon>
        <taxon>Arthropoda</taxon>
        <taxon>Hexapoda</taxon>
        <taxon>Insecta</taxon>
        <taxon>Pterygota</taxon>
        <taxon>Neoptera</taxon>
        <taxon>Endopterygota</taxon>
        <taxon>Hymenoptera</taxon>
        <taxon>Apocrita</taxon>
        <taxon>Aculeata</taxon>
        <taxon>Formicoidea</taxon>
        <taxon>Formicidae</taxon>
        <taxon>Myrmicinae</taxon>
        <taxon>Trachymyrmex</taxon>
    </lineage>
</organism>
<name>A0A151J3W4_9HYME</name>
<protein>
    <submittedName>
        <fullName evidence="1">Uncharacterized protein</fullName>
    </submittedName>
</protein>